<sequence length="186" mass="20885">MKRWLVWVLILLGLSQLGQGIYIEAKAWLAQQLLERAWERARVGEARPLPWPWADTWPVARLRVDRLGIRQVVLAGASGRTLAFGPGHLFASAPPGSAGNSAISGHRDTHFRFLRDLRVGDRIELERRDGARVRYAVYRRGVVHETDSAPLRRQGAQLTLITCYPFDALSPGGSDRFVVEARRIAL</sequence>
<protein>
    <submittedName>
        <fullName evidence="2">Class GN sortase</fullName>
    </submittedName>
</protein>
<dbReference type="Gene3D" id="2.40.260.10">
    <property type="entry name" value="Sortase"/>
    <property type="match status" value="1"/>
</dbReference>
<reference evidence="2 3" key="1">
    <citation type="submission" date="2018-01" db="EMBL/GenBank/DDBJ databases">
        <title>Novel co-symbiosis in the lucinid bivalve Phacoides pectinatus.</title>
        <authorList>
            <person name="Lim S.J."/>
            <person name="Davis B.G."/>
            <person name="Gill D.E."/>
            <person name="Engel A.S."/>
            <person name="Anderson L.C."/>
            <person name="Campbell B.J."/>
        </authorList>
    </citation>
    <scope>NUCLEOTIDE SEQUENCE [LARGE SCALE GENOMIC DNA]</scope>
    <source>
        <strain evidence="2">N3_P5</strain>
    </source>
</reference>
<dbReference type="Pfam" id="PF04203">
    <property type="entry name" value="Sortase"/>
    <property type="match status" value="1"/>
</dbReference>
<dbReference type="Proteomes" id="UP000250928">
    <property type="component" value="Unassembled WGS sequence"/>
</dbReference>
<dbReference type="CDD" id="cd05828">
    <property type="entry name" value="Sortase_D_1"/>
    <property type="match status" value="1"/>
</dbReference>
<organism evidence="2 3">
    <name type="scientific">Candidatus Sedimenticola endophacoides</name>
    <dbReference type="NCBI Taxonomy" id="2548426"/>
    <lineage>
        <taxon>Bacteria</taxon>
        <taxon>Pseudomonadati</taxon>
        <taxon>Pseudomonadota</taxon>
        <taxon>Gammaproteobacteria</taxon>
        <taxon>Chromatiales</taxon>
        <taxon>Sedimenticolaceae</taxon>
        <taxon>Sedimenticola</taxon>
    </lineage>
</organism>
<dbReference type="NCBIfam" id="TIGR01076">
    <property type="entry name" value="sortase_fam"/>
    <property type="match status" value="1"/>
</dbReference>
<evidence type="ECO:0000256" key="1">
    <source>
        <dbReference type="ARBA" id="ARBA00022801"/>
    </source>
</evidence>
<evidence type="ECO:0000313" key="2">
    <source>
        <dbReference type="EMBL" id="PUD99965.1"/>
    </source>
</evidence>
<keyword evidence="1" id="KW-0378">Hydrolase</keyword>
<gene>
    <name evidence="2" type="ORF">C3L24_09920</name>
</gene>
<dbReference type="AlphaFoldDB" id="A0A6N4DT00"/>
<dbReference type="NCBIfam" id="TIGR03784">
    <property type="entry name" value="marine_sortase"/>
    <property type="match status" value="1"/>
</dbReference>
<name>A0A6N4DT00_9GAMM</name>
<proteinExistence type="predicted"/>
<dbReference type="EMBL" id="PQCO01000239">
    <property type="protein sequence ID" value="PUD99965.1"/>
    <property type="molecule type" value="Genomic_DNA"/>
</dbReference>
<dbReference type="InterPro" id="IPR005754">
    <property type="entry name" value="Sortase"/>
</dbReference>
<comment type="caution">
    <text evidence="2">The sequence shown here is derived from an EMBL/GenBank/DDBJ whole genome shotgun (WGS) entry which is preliminary data.</text>
</comment>
<evidence type="ECO:0000313" key="3">
    <source>
        <dbReference type="Proteomes" id="UP000250928"/>
    </source>
</evidence>
<accession>A0A6N4DT00</accession>
<dbReference type="InterPro" id="IPR022445">
    <property type="entry name" value="Sortase_proteobact_type"/>
</dbReference>
<dbReference type="GO" id="GO:0016787">
    <property type="term" value="F:hydrolase activity"/>
    <property type="evidence" value="ECO:0007669"/>
    <property type="project" value="UniProtKB-KW"/>
</dbReference>
<dbReference type="SUPFAM" id="SSF63817">
    <property type="entry name" value="Sortase"/>
    <property type="match status" value="1"/>
</dbReference>
<dbReference type="InterPro" id="IPR041999">
    <property type="entry name" value="Sortase_D_1"/>
</dbReference>
<dbReference type="InterPro" id="IPR023365">
    <property type="entry name" value="Sortase_dom-sf"/>
</dbReference>